<dbReference type="Gene3D" id="1.20.5.190">
    <property type="match status" value="1"/>
</dbReference>
<dbReference type="PROSITE" id="PS50096">
    <property type="entry name" value="IQ"/>
    <property type="match status" value="3"/>
</dbReference>
<evidence type="ECO:0000313" key="15">
    <source>
        <dbReference type="EMBL" id="NXH70422.1"/>
    </source>
</evidence>
<dbReference type="SUPFAM" id="SSF52540">
    <property type="entry name" value="P-loop containing nucleoside triphosphate hydrolases"/>
    <property type="match status" value="1"/>
</dbReference>
<evidence type="ECO:0000256" key="8">
    <source>
        <dbReference type="ARBA" id="ARBA00023203"/>
    </source>
</evidence>
<dbReference type="InterPro" id="IPR036961">
    <property type="entry name" value="Kinesin_motor_dom_sf"/>
</dbReference>
<evidence type="ECO:0000256" key="9">
    <source>
        <dbReference type="ARBA" id="ARBA00039640"/>
    </source>
</evidence>
<evidence type="ECO:0000256" key="5">
    <source>
        <dbReference type="ARBA" id="ARBA00022860"/>
    </source>
</evidence>
<evidence type="ECO:0000256" key="2">
    <source>
        <dbReference type="ARBA" id="ARBA00022737"/>
    </source>
</evidence>
<evidence type="ECO:0000313" key="16">
    <source>
        <dbReference type="Proteomes" id="UP000527232"/>
    </source>
</evidence>
<keyword evidence="7 12" id="KW-0505">Motor protein</keyword>
<dbReference type="GO" id="GO:0005886">
    <property type="term" value="C:plasma membrane"/>
    <property type="evidence" value="ECO:0007669"/>
    <property type="project" value="TreeGrafter"/>
</dbReference>
<feature type="domain" description="Myosin motor" evidence="13">
    <location>
        <begin position="11"/>
        <end position="636"/>
    </location>
</feature>
<evidence type="ECO:0000256" key="4">
    <source>
        <dbReference type="ARBA" id="ARBA00022840"/>
    </source>
</evidence>
<comment type="similarity">
    <text evidence="1 12">Belongs to the TRAFAC class myosin-kinesin ATPase superfamily. Myosin family.</text>
</comment>
<keyword evidence="2" id="KW-0677">Repeat</keyword>
<dbReference type="Pfam" id="PF06017">
    <property type="entry name" value="Myosin_TH1"/>
    <property type="match status" value="1"/>
</dbReference>
<proteinExistence type="inferred from homology"/>
<dbReference type="Pfam" id="PF00063">
    <property type="entry name" value="Myosin_head"/>
    <property type="match status" value="2"/>
</dbReference>
<accession>A0A7K9M5V3</accession>
<evidence type="ECO:0000256" key="11">
    <source>
        <dbReference type="ARBA" id="ARBA00041380"/>
    </source>
</evidence>
<dbReference type="Gene3D" id="1.20.120.720">
    <property type="entry name" value="Myosin VI head, motor domain, U50 subdomain"/>
    <property type="match status" value="1"/>
</dbReference>
<evidence type="ECO:0000256" key="12">
    <source>
        <dbReference type="PROSITE-ProRule" id="PRU00782"/>
    </source>
</evidence>
<dbReference type="InterPro" id="IPR010926">
    <property type="entry name" value="Myosin_TH1"/>
</dbReference>
<evidence type="ECO:0000256" key="10">
    <source>
        <dbReference type="ARBA" id="ARBA00041221"/>
    </source>
</evidence>
<keyword evidence="4 12" id="KW-0067">ATP-binding</keyword>
<dbReference type="Proteomes" id="UP000527232">
    <property type="component" value="Unassembled WGS sequence"/>
</dbReference>
<dbReference type="GO" id="GO:0005737">
    <property type="term" value="C:cytoplasm"/>
    <property type="evidence" value="ECO:0007669"/>
    <property type="project" value="TreeGrafter"/>
</dbReference>
<organism evidence="15 16">
    <name type="scientific">Oceanodroma tethys</name>
    <name type="common">Wedge-rumped storm-petrel</name>
    <name type="synonym">Hydrobates tethys</name>
    <dbReference type="NCBI Taxonomy" id="79633"/>
    <lineage>
        <taxon>Eukaryota</taxon>
        <taxon>Metazoa</taxon>
        <taxon>Chordata</taxon>
        <taxon>Craniata</taxon>
        <taxon>Vertebrata</taxon>
        <taxon>Euteleostomi</taxon>
        <taxon>Archelosauria</taxon>
        <taxon>Archosauria</taxon>
        <taxon>Dinosauria</taxon>
        <taxon>Saurischia</taxon>
        <taxon>Theropoda</taxon>
        <taxon>Coelurosauria</taxon>
        <taxon>Aves</taxon>
        <taxon>Neognathae</taxon>
        <taxon>Neoaves</taxon>
        <taxon>Aequornithes</taxon>
        <taxon>Procellariiformes</taxon>
        <taxon>Hydrobatidae</taxon>
        <taxon>Oceanodroma</taxon>
    </lineage>
</organism>
<dbReference type="OrthoDB" id="10055605at2759"/>
<feature type="domain" description="TH1" evidence="14">
    <location>
        <begin position="800"/>
        <end position="928"/>
    </location>
</feature>
<evidence type="ECO:0000256" key="3">
    <source>
        <dbReference type="ARBA" id="ARBA00022741"/>
    </source>
</evidence>
<protein>
    <recommendedName>
        <fullName evidence="9">Unconventional myosin-Ia</fullName>
    </recommendedName>
    <alternativeName>
        <fullName evidence="10">Brush border myosin I</fullName>
    </alternativeName>
    <alternativeName>
        <fullName evidence="11">Myosin I heavy chain</fullName>
    </alternativeName>
</protein>
<dbReference type="SMART" id="SM00015">
    <property type="entry name" value="IQ"/>
    <property type="match status" value="3"/>
</dbReference>
<dbReference type="GO" id="GO:0007605">
    <property type="term" value="P:sensory perception of sound"/>
    <property type="evidence" value="ECO:0007669"/>
    <property type="project" value="TreeGrafter"/>
</dbReference>
<name>A0A7K9M5V3_OCETE</name>
<dbReference type="InterPro" id="IPR001609">
    <property type="entry name" value="Myosin_head_motor_dom-like"/>
</dbReference>
<dbReference type="GO" id="GO:0016459">
    <property type="term" value="C:myosin complex"/>
    <property type="evidence" value="ECO:0007669"/>
    <property type="project" value="UniProtKB-KW"/>
</dbReference>
<dbReference type="Gene3D" id="1.20.58.530">
    <property type="match status" value="1"/>
</dbReference>
<dbReference type="GO" id="GO:0005524">
    <property type="term" value="F:ATP binding"/>
    <property type="evidence" value="ECO:0007669"/>
    <property type="project" value="UniProtKB-UniRule"/>
</dbReference>
<evidence type="ECO:0000256" key="6">
    <source>
        <dbReference type="ARBA" id="ARBA00023123"/>
    </source>
</evidence>
<dbReference type="Gene3D" id="3.40.850.10">
    <property type="entry name" value="Kinesin motor domain"/>
    <property type="match status" value="2"/>
</dbReference>
<keyword evidence="6 12" id="KW-0518">Myosin</keyword>
<dbReference type="GO" id="GO:0030048">
    <property type="term" value="P:actin filament-based movement"/>
    <property type="evidence" value="ECO:0007669"/>
    <property type="project" value="TreeGrafter"/>
</dbReference>
<dbReference type="FunFam" id="1.20.5.4820:FF:000013">
    <property type="entry name" value="LOW QUALITY PROTEIN: unconventional myosin-Ib"/>
    <property type="match status" value="1"/>
</dbReference>
<reference evidence="15 16" key="1">
    <citation type="submission" date="2019-09" db="EMBL/GenBank/DDBJ databases">
        <title>Bird 10,000 Genomes (B10K) Project - Family phase.</title>
        <authorList>
            <person name="Zhang G."/>
        </authorList>
    </citation>
    <scope>NUCLEOTIDE SEQUENCE [LARGE SCALE GENOMIC DNA]</scope>
    <source>
        <strain evidence="15">B10K-DU-001-32</strain>
        <tissue evidence="15">Muscle</tissue>
    </source>
</reference>
<dbReference type="CDD" id="cd23767">
    <property type="entry name" value="IQCD"/>
    <property type="match status" value="2"/>
</dbReference>
<dbReference type="Gene3D" id="1.10.10.820">
    <property type="match status" value="1"/>
</dbReference>
<dbReference type="PROSITE" id="PS51757">
    <property type="entry name" value="TH1"/>
    <property type="match status" value="1"/>
</dbReference>
<dbReference type="GO" id="GO:0000146">
    <property type="term" value="F:microfilament motor activity"/>
    <property type="evidence" value="ECO:0007669"/>
    <property type="project" value="TreeGrafter"/>
</dbReference>
<keyword evidence="3 12" id="KW-0547">Nucleotide-binding</keyword>
<evidence type="ECO:0000259" key="14">
    <source>
        <dbReference type="PROSITE" id="PS51757"/>
    </source>
</evidence>
<dbReference type="Pfam" id="PF00612">
    <property type="entry name" value="IQ"/>
    <property type="match status" value="2"/>
</dbReference>
<dbReference type="PRINTS" id="PR00193">
    <property type="entry name" value="MYOSINHEAVY"/>
</dbReference>
<feature type="region of interest" description="Actin-binding" evidence="12">
    <location>
        <begin position="513"/>
        <end position="535"/>
    </location>
</feature>
<feature type="non-terminal residue" evidence="15">
    <location>
        <position position="1"/>
    </location>
</feature>
<dbReference type="SMART" id="SM00242">
    <property type="entry name" value="MYSc"/>
    <property type="match status" value="1"/>
</dbReference>
<dbReference type="GO" id="GO:0005516">
    <property type="term" value="F:calmodulin binding"/>
    <property type="evidence" value="ECO:0007669"/>
    <property type="project" value="UniProtKB-KW"/>
</dbReference>
<dbReference type="GO" id="GO:0007015">
    <property type="term" value="P:actin filament organization"/>
    <property type="evidence" value="ECO:0007669"/>
    <property type="project" value="TreeGrafter"/>
</dbReference>
<dbReference type="PROSITE" id="PS51456">
    <property type="entry name" value="MYOSIN_MOTOR"/>
    <property type="match status" value="1"/>
</dbReference>
<feature type="non-terminal residue" evidence="15">
    <location>
        <position position="928"/>
    </location>
</feature>
<dbReference type="GO" id="GO:0051015">
    <property type="term" value="F:actin filament binding"/>
    <property type="evidence" value="ECO:0007669"/>
    <property type="project" value="TreeGrafter"/>
</dbReference>
<dbReference type="EMBL" id="VWZR01006776">
    <property type="protein sequence ID" value="NXH70422.1"/>
    <property type="molecule type" value="Genomic_DNA"/>
</dbReference>
<comment type="caution">
    <text evidence="15">The sequence shown here is derived from an EMBL/GenBank/DDBJ whole genome shotgun (WGS) entry which is preliminary data.</text>
</comment>
<dbReference type="InterPro" id="IPR000048">
    <property type="entry name" value="IQ_motif_EF-hand-BS"/>
</dbReference>
<evidence type="ECO:0000259" key="13">
    <source>
        <dbReference type="PROSITE" id="PS51456"/>
    </source>
</evidence>
<dbReference type="FunFam" id="1.20.58.530:FF:000004">
    <property type="entry name" value="Unconventional myosin ID"/>
    <property type="match status" value="1"/>
</dbReference>
<sequence>MEATTSLLDAAAVGDLVLLDPLTEESLLRTLQERFHHCNIYVGTGPGARAVNPYRSLPIYTREKVQEYHNCNFFAVKPHIYAIADDAYRSLRDRDRDQCILITGESGAGKTEASKLVMSYVAAVCSKGEEVDKVKEQLLQSNPVLEGKRPHLTPCTQQLKLRQDCRHYGYLNRESSGLPSVDDAANFRAMQDAMRVIGFSPAEVTALLEVTAVVLKLGNVQLSSNYQASGMEACSIAEPQELQEICELIGLDPSVLEQALCSRTVKARDEMVLTALSVPQGYYGRDALAQNIYSLFDWLVNRINTSIQVKPGKQRKVMGVLDIYGFEIFQDNSFEQFIINYCNEKLQQIFILMTLKEEQEEYVREGIQWTPVEFFDNSIICNLIENSKCGILAMLDEECLRPGVVNEDTFLTKLNQLFATHKHYESKETQNARHVMDASLPPQCFRIHHYAGKVTYNVTGFIEKNNDLLFRDLSQAMWAARHALLRSLFPEGDPQKVSLKLPPTAGFQFKASVATLMKNLYSKNPNYIRCIKPNETKTAMFFTPELVLAQIRYLGLMENVRVRRAGYAFRQLYGAFLERYKMLSPRTWPCWAGSDREGAEVLLAELAFPPEELAFGHTKIFIRSPHTLFELERRRQERVVELATLIQKMFRGWWCRTQYQLMRKSQMIISAWFRGHVQKNRYKQMKRSALIIQAYVRGWKVRRAYRRYFRSAASARLANFIYRRLVQKFLVGLGRNLPPLSVMDRTWPPAPYKFLANANQELRSIFYRWKCKKYREQLTPQRRALLQAKLCASELFKDKKTLYSKSLQQPFQGEYLGLTQNSKYQKLHAVAKDKLVMADTVRKVNRASGKTVPRLLLLTTEHLVLADPKAAQPKTVLSLGDIHSVSVTRFSHPSALAPSRFSTRFQKGDVAVTVVESAKAGSTVPICK</sequence>
<dbReference type="GO" id="GO:0005902">
    <property type="term" value="C:microvillus"/>
    <property type="evidence" value="ECO:0007669"/>
    <property type="project" value="TreeGrafter"/>
</dbReference>
<keyword evidence="8 12" id="KW-0009">Actin-binding</keyword>
<dbReference type="Gene3D" id="6.20.240.20">
    <property type="match status" value="1"/>
</dbReference>
<dbReference type="PANTHER" id="PTHR13140">
    <property type="entry name" value="MYOSIN"/>
    <property type="match status" value="1"/>
</dbReference>
<feature type="binding site" evidence="12">
    <location>
        <begin position="104"/>
        <end position="111"/>
    </location>
    <ligand>
        <name>ATP</name>
        <dbReference type="ChEBI" id="CHEBI:30616"/>
    </ligand>
</feature>
<gene>
    <name evidence="15" type="primary">Myo1a</name>
    <name evidence="15" type="ORF">HYDTET_R14315</name>
</gene>
<dbReference type="AlphaFoldDB" id="A0A7K9M5V3"/>
<keyword evidence="16" id="KW-1185">Reference proteome</keyword>
<evidence type="ECO:0000256" key="1">
    <source>
        <dbReference type="ARBA" id="ARBA00008314"/>
    </source>
</evidence>
<dbReference type="GO" id="GO:0005903">
    <property type="term" value="C:brush border"/>
    <property type="evidence" value="ECO:0007669"/>
    <property type="project" value="TreeGrafter"/>
</dbReference>
<keyword evidence="5" id="KW-0112">Calmodulin-binding</keyword>
<evidence type="ECO:0000256" key="7">
    <source>
        <dbReference type="ARBA" id="ARBA00023175"/>
    </source>
</evidence>
<dbReference type="GO" id="GO:0006897">
    <property type="term" value="P:endocytosis"/>
    <property type="evidence" value="ECO:0007669"/>
    <property type="project" value="TreeGrafter"/>
</dbReference>
<dbReference type="InterPro" id="IPR027417">
    <property type="entry name" value="P-loop_NTPase"/>
</dbReference>
<dbReference type="PANTHER" id="PTHR13140:SF291">
    <property type="entry name" value="UNCONVENTIONAL MYOSIN-IA"/>
    <property type="match status" value="1"/>
</dbReference>